<name>A0A0G4NMH9_VERLO</name>
<evidence type="ECO:0000313" key="3">
    <source>
        <dbReference type="Proteomes" id="UP000045706"/>
    </source>
</evidence>
<evidence type="ECO:0008006" key="4">
    <source>
        <dbReference type="Google" id="ProtNLM"/>
    </source>
</evidence>
<gene>
    <name evidence="2" type="ORF">BN1723_020356</name>
</gene>
<feature type="non-terminal residue" evidence="2">
    <location>
        <position position="95"/>
    </location>
</feature>
<evidence type="ECO:0000313" key="2">
    <source>
        <dbReference type="EMBL" id="CRK47629.1"/>
    </source>
</evidence>
<proteinExistence type="predicted"/>
<sequence>LGNTLDYNVDEDVLEDVCEDVSGLLGMEPEVLMKQCTTEDRSTFVGGLYEALVDWVITKANVAIAAQMARIKDGAESLDGRGVRTPTSNEEGEDT</sequence>
<evidence type="ECO:0000256" key="1">
    <source>
        <dbReference type="SAM" id="MobiDB-lite"/>
    </source>
</evidence>
<dbReference type="InterPro" id="IPR027417">
    <property type="entry name" value="P-loop_NTPase"/>
</dbReference>
<dbReference type="EMBL" id="CVQI01036825">
    <property type="protein sequence ID" value="CRK47629.1"/>
    <property type="molecule type" value="Genomic_DNA"/>
</dbReference>
<dbReference type="Proteomes" id="UP000045706">
    <property type="component" value="Unassembled WGS sequence"/>
</dbReference>
<dbReference type="AlphaFoldDB" id="A0A0G4NMH9"/>
<organism evidence="2 3">
    <name type="scientific">Verticillium longisporum</name>
    <name type="common">Verticillium dahliae var. longisporum</name>
    <dbReference type="NCBI Taxonomy" id="100787"/>
    <lineage>
        <taxon>Eukaryota</taxon>
        <taxon>Fungi</taxon>
        <taxon>Dikarya</taxon>
        <taxon>Ascomycota</taxon>
        <taxon>Pezizomycotina</taxon>
        <taxon>Sordariomycetes</taxon>
        <taxon>Hypocreomycetidae</taxon>
        <taxon>Glomerellales</taxon>
        <taxon>Plectosphaerellaceae</taxon>
        <taxon>Verticillium</taxon>
    </lineage>
</organism>
<protein>
    <recommendedName>
        <fullName evidence="4">Myosin motor domain-containing protein</fullName>
    </recommendedName>
</protein>
<accession>A0A0G4NMH9</accession>
<reference evidence="3" key="1">
    <citation type="submission" date="2015-05" db="EMBL/GenBank/DDBJ databases">
        <authorList>
            <person name="Fogelqvist Johan"/>
        </authorList>
    </citation>
    <scope>NUCLEOTIDE SEQUENCE [LARGE SCALE GENOMIC DNA]</scope>
</reference>
<dbReference type="SUPFAM" id="SSF52540">
    <property type="entry name" value="P-loop containing nucleoside triphosphate hydrolases"/>
    <property type="match status" value="1"/>
</dbReference>
<feature type="region of interest" description="Disordered" evidence="1">
    <location>
        <begin position="75"/>
        <end position="95"/>
    </location>
</feature>
<feature type="non-terminal residue" evidence="2">
    <location>
        <position position="1"/>
    </location>
</feature>